<feature type="domain" description="HNH Cas9-type" evidence="15">
    <location>
        <begin position="509"/>
        <end position="662"/>
    </location>
</feature>
<dbReference type="EC" id="3.1.-.-" evidence="13"/>
<evidence type="ECO:0000256" key="8">
    <source>
        <dbReference type="ARBA" id="ARBA00022884"/>
    </source>
</evidence>
<dbReference type="NCBIfam" id="TIGR01865">
    <property type="entry name" value="cas_Csn1"/>
    <property type="match status" value="1"/>
</dbReference>
<evidence type="ECO:0000256" key="5">
    <source>
        <dbReference type="ARBA" id="ARBA00022759"/>
    </source>
</evidence>
<keyword evidence="3 13" id="KW-0540">Nuclease</keyword>
<dbReference type="Proteomes" id="UP000003188">
    <property type="component" value="Unassembled WGS sequence"/>
</dbReference>
<comment type="cofactor">
    <cofactor evidence="1">
        <name>Mg(2+)</name>
        <dbReference type="ChEBI" id="CHEBI:18420"/>
    </cofactor>
</comment>
<dbReference type="Pfam" id="PF18541">
    <property type="entry name" value="RuvC_III"/>
    <property type="match status" value="1"/>
</dbReference>
<protein>
    <recommendedName>
        <fullName evidence="13">CRISPR-associated endonuclease Cas9</fullName>
        <ecNumber evidence="13">3.1.-.-</ecNumber>
    </recommendedName>
</protein>
<sequence length="1065" mass="124842">MNKDINYALGLDIGITSVGWAVINLDLNRIEDLGVRIFNAAENLKDGSSLALPRRLARGRRRLLRRKAYRVERVRKLILKNNILTKEELEGLFKNKEVIDVWEARVKGLDYKLSREEWAKILINFCKRRGFKSNRKNEAKDKEAGQILSSISYNIEKMKETNSRTIGEYIYNEVKNSEDSYAPLRNKFGEYKMCVSRDVIREEIHTLFEKQRELGNNFASDEIEDKYFEIFNSQRPFSNFEDLEKLVGFCTFERKKHKRAPKHCISSEEFTLYEGINKLSIIKDGEKRKLSEEERTLVVNEAFNKKEIKYTTLRKLLGLSEEELFSTLTYSIDKDISKTENTKFVSLKGYHEIKRAIEKGVSKKAWQDIENNRNLLNDIAYVLTLGKTDDEIEKQLRLRNVPEELFESLLDMSFNKFNNLSIYALEKILPFMKEGYQYNEACEKAGYNFKAIYEGVRTKKLPVIEIDEIVNPVVNRALAQTRKVINSVIDKYGSPVRINIELARDLAKNFKDRKLIEKEQKENRANLDKIRENLRELMDKEPTVVEVLKYRLWEQQRGECAYTQSQIPLERLFSPGYCEIDHIIPFSRSFDDSLSNKILVLGSENQRKGNRTPYEYFGEDSERWNSFEIWVKGSYLNYKKKANLLKKKFSEEEQRDWKARNLQDTKYICRYISNFVNNRLEFKESENKQKVITVNGRATAYLRSRWGLNKVREDGDKHHALDAAVVGVTTQGMVQKISKYSKAHELYTVRKNDEFVDVETGECVDVDEYKEIRKDILPRPWRGFSEELKLRLSDNPLEELKKSPIETYNEEFIKENVKPIFVSRVPFRKISGKLFKETIYSERAFKDGYFVSKKSLVDLKRGDLDNFYNYECDKKLYDAISERMKEFNYNGKKAFESPFRKPTKSGKEGPVVRSVKIKSAVPFKDGIPMNEGLVAKEGMVRIDIYEKEGKYFVVPVYRYQLAKGIVPKRAAIAKKDELKWPIMDQTYNFKFSIYKNDLIEVKYDKKGVYFGYYDGFDRNSASLTIEKHDNSERYRSIGLKVGVLEINKYEVDVLGNYHKVKLGGN</sequence>
<dbReference type="HAMAP" id="MF_01480">
    <property type="entry name" value="Cas9"/>
    <property type="match status" value="1"/>
</dbReference>
<dbReference type="Pfam" id="PF13395">
    <property type="entry name" value="HNH_4"/>
    <property type="match status" value="1"/>
</dbReference>
<keyword evidence="7" id="KW-0460">Magnesium</keyword>
<keyword evidence="8 13" id="KW-0694">RNA-binding</keyword>
<gene>
    <name evidence="16" type="primary">csn</name>
    <name evidence="13" type="synonym">cas9</name>
    <name evidence="16" type="ORF">CJD_1701</name>
</gene>
<keyword evidence="6 13" id="KW-0378">Hydrolase</keyword>
<dbReference type="PROSITE" id="PS51749">
    <property type="entry name" value="HNH_CAS9"/>
    <property type="match status" value="1"/>
</dbReference>
<evidence type="ECO:0000256" key="14">
    <source>
        <dbReference type="SAM" id="Coils"/>
    </source>
</evidence>
<dbReference type="Gene3D" id="3.30.420.10">
    <property type="entry name" value="Ribonuclease H-like superfamily/Ribonuclease H"/>
    <property type="match status" value="3"/>
</dbReference>
<evidence type="ECO:0000256" key="7">
    <source>
        <dbReference type="ARBA" id="ARBA00022842"/>
    </source>
</evidence>
<evidence type="ECO:0000256" key="12">
    <source>
        <dbReference type="ARBA" id="ARBA00046380"/>
    </source>
</evidence>
<evidence type="ECO:0000256" key="2">
    <source>
        <dbReference type="ARBA" id="ARBA00005244"/>
    </source>
</evidence>
<dbReference type="GO" id="GO:0016787">
    <property type="term" value="F:hydrolase activity"/>
    <property type="evidence" value="ECO:0007669"/>
    <property type="project" value="UniProtKB-KW"/>
</dbReference>
<evidence type="ECO:0000256" key="6">
    <source>
        <dbReference type="ARBA" id="ARBA00022801"/>
    </source>
</evidence>
<name>B1UZL4_CLOPF</name>
<keyword evidence="11" id="KW-0464">Manganese</keyword>
<comment type="similarity">
    <text evidence="2">Belongs to the CRISPR-associated protein Cas9 family. Subtype II-A subfamily.</text>
</comment>
<keyword evidence="9 13" id="KW-0051">Antiviral defense</keyword>
<evidence type="ECO:0000256" key="3">
    <source>
        <dbReference type="ARBA" id="ARBA00022722"/>
    </source>
</evidence>
<dbReference type="GO" id="GO:0051607">
    <property type="term" value="P:defense response to virus"/>
    <property type="evidence" value="ECO:0007669"/>
    <property type="project" value="UniProtKB-UniRule"/>
</dbReference>
<evidence type="ECO:0000313" key="17">
    <source>
        <dbReference type="Proteomes" id="UP000003188"/>
    </source>
</evidence>
<dbReference type="InterPro" id="IPR033114">
    <property type="entry name" value="HNH_CAS9"/>
</dbReference>
<dbReference type="InterPro" id="IPR036397">
    <property type="entry name" value="RNaseH_sf"/>
</dbReference>
<dbReference type="GO" id="GO:0003677">
    <property type="term" value="F:DNA binding"/>
    <property type="evidence" value="ECO:0007669"/>
    <property type="project" value="UniProtKB-UniRule"/>
</dbReference>
<dbReference type="AlphaFoldDB" id="B1UZL4"/>
<comment type="similarity">
    <text evidence="13">Belongs to the CRISPR-associated Cas9 family.</text>
</comment>
<keyword evidence="14" id="KW-0175">Coiled coil</keyword>
<comment type="domain">
    <text evidence="13">Has 2 endonuclease domains. The discontinuous RuvC-like domain cleaves the target DNA noncomplementary to crRNA while the HNH nuclease domain cleaves the target DNA complementary to crRNA.</text>
</comment>
<keyword evidence="4" id="KW-0479">Metal-binding</keyword>
<dbReference type="Pfam" id="PF18470">
    <property type="entry name" value="Cas9_a"/>
    <property type="match status" value="1"/>
</dbReference>
<dbReference type="GO" id="GO:0046872">
    <property type="term" value="F:metal ion binding"/>
    <property type="evidence" value="ECO:0007669"/>
    <property type="project" value="UniProtKB-UniRule"/>
</dbReference>
<comment type="caution">
    <text evidence="13">Lacks conserved residue(s) required for the propagation of feature annotation.</text>
</comment>
<evidence type="ECO:0000256" key="4">
    <source>
        <dbReference type="ARBA" id="ARBA00022723"/>
    </source>
</evidence>
<dbReference type="InterPro" id="IPR041383">
    <property type="entry name" value="RuvC_III"/>
</dbReference>
<dbReference type="EMBL" id="ABOO01000003">
    <property type="protein sequence ID" value="EDT73027.1"/>
    <property type="molecule type" value="Genomic_DNA"/>
</dbReference>
<evidence type="ECO:0000256" key="10">
    <source>
        <dbReference type="ARBA" id="ARBA00023125"/>
    </source>
</evidence>
<evidence type="ECO:0000313" key="16">
    <source>
        <dbReference type="EMBL" id="EDT73027.1"/>
    </source>
</evidence>
<evidence type="ECO:0000256" key="1">
    <source>
        <dbReference type="ARBA" id="ARBA00001946"/>
    </source>
</evidence>
<feature type="active site" description="Proton acceptor for HNH nuclease domain" evidence="13">
    <location>
        <position position="582"/>
    </location>
</feature>
<reference evidence="16 17" key="1">
    <citation type="submission" date="2008-03" db="EMBL/GenBank/DDBJ databases">
        <authorList>
            <person name="Paulsen I."/>
            <person name="Sebastian Y."/>
        </authorList>
    </citation>
    <scope>NUCLEOTIDE SEQUENCE [LARGE SCALE GENOMIC DNA]</scope>
    <source>
        <strain evidence="17">D str. JGS1721</strain>
    </source>
</reference>
<comment type="function">
    <text evidence="13">CRISPR (clustered regularly interspaced short palindromic repeat) is an adaptive immune system that provides protection against mobile genetic elements (viruses, transposable elements and conjugative plasmids). CRISPR clusters contain spacers, sequences complementary to antecedent mobile elements, and target invading nucleic acids. CRISPR clusters are transcribed and processed into CRISPR RNA (crRNA). In type II CRISPR systems correct processing of pre-crRNA requires a trans-encoded small RNA (tracrRNA), endogenous ribonuclease 3 (rnc) and this protein. The tracrRNA serves as a guide for ribonuclease 3-aided processing of pre-crRNA. Subsequently Cas9/crRNA/tracrRNA endonucleolytically cleaves linear or circular dsDNA target complementary to the spacer; Cas9 is inactive in the absence of the 2 guide RNAs (gRNA). Cas9 recognizes the protospacer adjacent motif (PAM) in the CRISPR repeat sequences to help distinguish self versus nonself, as targets within the bacterial CRISPR locus do not have PAMs. PAM recognition is also required for catalytic activity.</text>
</comment>
<evidence type="ECO:0000256" key="11">
    <source>
        <dbReference type="ARBA" id="ARBA00023211"/>
    </source>
</evidence>
<dbReference type="InterPro" id="IPR028629">
    <property type="entry name" value="Cas9"/>
</dbReference>
<evidence type="ECO:0000259" key="15">
    <source>
        <dbReference type="PROSITE" id="PS51749"/>
    </source>
</evidence>
<evidence type="ECO:0000256" key="9">
    <source>
        <dbReference type="ARBA" id="ARBA00023118"/>
    </source>
</evidence>
<dbReference type="GO" id="GO:0043571">
    <property type="term" value="P:maintenance of CRISPR repeat elements"/>
    <property type="evidence" value="ECO:0007669"/>
    <property type="project" value="UniProtKB-UniRule"/>
</dbReference>
<comment type="caution">
    <text evidence="16">The sequence shown here is derived from an EMBL/GenBank/DDBJ whole genome shotgun (WGS) entry which is preliminary data.</text>
</comment>
<dbReference type="GO" id="GO:0003723">
    <property type="term" value="F:RNA binding"/>
    <property type="evidence" value="ECO:0007669"/>
    <property type="project" value="UniProtKB-UniRule"/>
</dbReference>
<comment type="subunit">
    <text evidence="12 13">Monomer. Binds crRNA and tracrRNA.</text>
</comment>
<accession>B1UZL4</accession>
<keyword evidence="10 13" id="KW-0238">DNA-binding</keyword>
<feature type="coiled-coil region" evidence="14">
    <location>
        <begin position="513"/>
        <end position="540"/>
    </location>
</feature>
<dbReference type="RefSeq" id="WP_003473526.1">
    <property type="nucleotide sequence ID" value="NZ_ABOO01000003.1"/>
</dbReference>
<dbReference type="GO" id="GO:0004519">
    <property type="term" value="F:endonuclease activity"/>
    <property type="evidence" value="ECO:0007669"/>
    <property type="project" value="UniProtKB-UniRule"/>
</dbReference>
<organism evidence="16 17">
    <name type="scientific">Clostridium perfringens D str. JGS1721</name>
    <dbReference type="NCBI Taxonomy" id="488537"/>
    <lineage>
        <taxon>Bacteria</taxon>
        <taxon>Bacillati</taxon>
        <taxon>Bacillota</taxon>
        <taxon>Clostridia</taxon>
        <taxon>Eubacteriales</taxon>
        <taxon>Clostridiaceae</taxon>
        <taxon>Clostridium</taxon>
    </lineage>
</organism>
<dbReference type="InterPro" id="IPR040619">
    <property type="entry name" value="Cas9_alpha-helical_lobe"/>
</dbReference>
<evidence type="ECO:0000256" key="13">
    <source>
        <dbReference type="HAMAP-Rule" id="MF_01480"/>
    </source>
</evidence>
<proteinExistence type="inferred from homology"/>
<feature type="active site" description="For RuvC-like nuclease domain" evidence="13">
    <location>
        <position position="12"/>
    </location>
</feature>
<keyword evidence="5 13" id="KW-0255">Endonuclease</keyword>
<dbReference type="InterPro" id="IPR003615">
    <property type="entry name" value="HNH_nuc"/>
</dbReference>